<evidence type="ECO:0000256" key="1">
    <source>
        <dbReference type="SAM" id="MobiDB-lite"/>
    </source>
</evidence>
<feature type="non-terminal residue" evidence="2">
    <location>
        <position position="99"/>
    </location>
</feature>
<protein>
    <submittedName>
        <fullName evidence="2">Uncharacterized protein</fullName>
    </submittedName>
</protein>
<dbReference type="EMBL" id="OW152814">
    <property type="protein sequence ID" value="CAH2050729.1"/>
    <property type="molecule type" value="Genomic_DNA"/>
</dbReference>
<sequence length="99" mass="10532">MGGAWRRGRLERAAAVCEACGRGGCECWRASAAQCTCSPRGGSRLAAGPRAGPVRAHSDDEARPRRLYKSASQRAICAPPEERPKPQAKPADPLLETTC</sequence>
<dbReference type="Proteomes" id="UP000837857">
    <property type="component" value="Chromosome 2"/>
</dbReference>
<proteinExistence type="predicted"/>
<evidence type="ECO:0000313" key="2">
    <source>
        <dbReference type="EMBL" id="CAH2050729.1"/>
    </source>
</evidence>
<accession>A0ABN8I8Y6</accession>
<name>A0ABN8I8Y6_9NEOP</name>
<evidence type="ECO:0000313" key="3">
    <source>
        <dbReference type="Proteomes" id="UP000837857"/>
    </source>
</evidence>
<organism evidence="2 3">
    <name type="scientific">Iphiclides podalirius</name>
    <name type="common">scarce swallowtail</name>
    <dbReference type="NCBI Taxonomy" id="110791"/>
    <lineage>
        <taxon>Eukaryota</taxon>
        <taxon>Metazoa</taxon>
        <taxon>Ecdysozoa</taxon>
        <taxon>Arthropoda</taxon>
        <taxon>Hexapoda</taxon>
        <taxon>Insecta</taxon>
        <taxon>Pterygota</taxon>
        <taxon>Neoptera</taxon>
        <taxon>Endopterygota</taxon>
        <taxon>Lepidoptera</taxon>
        <taxon>Glossata</taxon>
        <taxon>Ditrysia</taxon>
        <taxon>Papilionoidea</taxon>
        <taxon>Papilionidae</taxon>
        <taxon>Papilioninae</taxon>
        <taxon>Iphiclides</taxon>
    </lineage>
</organism>
<feature type="region of interest" description="Disordered" evidence="1">
    <location>
        <begin position="39"/>
        <end position="99"/>
    </location>
</feature>
<reference evidence="2" key="1">
    <citation type="submission" date="2022-03" db="EMBL/GenBank/DDBJ databases">
        <authorList>
            <person name="Martin H S."/>
        </authorList>
    </citation>
    <scope>NUCLEOTIDE SEQUENCE</scope>
</reference>
<gene>
    <name evidence="2" type="ORF">IPOD504_LOCUS7633</name>
</gene>
<keyword evidence="3" id="KW-1185">Reference proteome</keyword>